<dbReference type="PRINTS" id="PR00344">
    <property type="entry name" value="BCTRLSENSOR"/>
</dbReference>
<evidence type="ECO:0000256" key="9">
    <source>
        <dbReference type="SAM" id="Phobius"/>
    </source>
</evidence>
<dbReference type="InterPro" id="IPR036890">
    <property type="entry name" value="HATPase_C_sf"/>
</dbReference>
<feature type="transmembrane region" description="Helical" evidence="9">
    <location>
        <begin position="145"/>
        <end position="165"/>
    </location>
</feature>
<keyword evidence="3" id="KW-0597">Phosphoprotein</keyword>
<dbReference type="EC" id="2.7.13.3" evidence="2"/>
<evidence type="ECO:0000256" key="8">
    <source>
        <dbReference type="SAM" id="Coils"/>
    </source>
</evidence>
<dbReference type="FunFam" id="3.30.565.10:FF:000006">
    <property type="entry name" value="Sensor histidine kinase WalK"/>
    <property type="match status" value="1"/>
</dbReference>
<keyword evidence="8" id="KW-0175">Coiled coil</keyword>
<dbReference type="PANTHER" id="PTHR43711">
    <property type="entry name" value="TWO-COMPONENT HISTIDINE KINASE"/>
    <property type="match status" value="1"/>
</dbReference>
<dbReference type="InterPro" id="IPR003661">
    <property type="entry name" value="HisK_dim/P_dom"/>
</dbReference>
<dbReference type="Pfam" id="PF02518">
    <property type="entry name" value="HATPase_c"/>
    <property type="match status" value="1"/>
</dbReference>
<dbReference type="SMART" id="SM00388">
    <property type="entry name" value="HisKA"/>
    <property type="match status" value="1"/>
</dbReference>
<keyword evidence="4 11" id="KW-0808">Transferase</keyword>
<dbReference type="Pfam" id="PF00512">
    <property type="entry name" value="HisKA"/>
    <property type="match status" value="1"/>
</dbReference>
<evidence type="ECO:0000256" key="1">
    <source>
        <dbReference type="ARBA" id="ARBA00000085"/>
    </source>
</evidence>
<sequence length="477" mass="53267">MTAIDANLPDRDSGETENRLLQNIIDYTAMSFALLWQRQAIYLATTILTAFFFDPFNAMLFYGTILICEVQDLLLAKRVPRLKPDQHKAIGMMVVWILLNTVLSSAAICLYAVSVAFAQPSGGHFTPMFFLFAAALFAAMNNHQFLWAMIVRLAMYGVSFMLIVVKDIWVERPELSSELWLHFFTVIFVMYFLIDCSMVFLKLYRRNLEQLEKLKAEHERTKAAYIAKTQFISTVSHELRTPLTSIKGSLDLINTGALGEVPDSMQSLIHLACKNSERLASLINDVLDIQKMEAGEMNYREGTIDVHTLVQEAISVNTGYTSAHNVEIVEDIRGNKDLFIKGDASRLLQVLANMISNAAKFSLDGGEITVGCEKVRGKIRLFVKDHGIGIPEGCQDKVFDRFSQIDSSDERHAGGTGLGMHISKEIVEHFGGEIDYRSKLGEGTEFFIMLPAISGHEVGAAGDEQTSLPCAMQSKQH</sequence>
<dbReference type="AlphaFoldDB" id="A0A0P1E5E1"/>
<dbReference type="InterPro" id="IPR005467">
    <property type="entry name" value="His_kinase_dom"/>
</dbReference>
<evidence type="ECO:0000259" key="10">
    <source>
        <dbReference type="PROSITE" id="PS50109"/>
    </source>
</evidence>
<keyword evidence="6" id="KW-0902">Two-component regulatory system</keyword>
<evidence type="ECO:0000256" key="6">
    <source>
        <dbReference type="ARBA" id="ARBA00023012"/>
    </source>
</evidence>
<dbReference type="FunFam" id="1.10.287.130:FF:000001">
    <property type="entry name" value="Two-component sensor histidine kinase"/>
    <property type="match status" value="1"/>
</dbReference>
<evidence type="ECO:0000313" key="12">
    <source>
        <dbReference type="Proteomes" id="UP000050786"/>
    </source>
</evidence>
<evidence type="ECO:0000256" key="3">
    <source>
        <dbReference type="ARBA" id="ARBA00022553"/>
    </source>
</evidence>
<dbReference type="SMART" id="SM00387">
    <property type="entry name" value="HATPase_c"/>
    <property type="match status" value="1"/>
</dbReference>
<gene>
    <name evidence="11" type="primary">yycG_2</name>
    <name evidence="11" type="ORF">RUM4293_02783</name>
</gene>
<comment type="catalytic activity">
    <reaction evidence="1">
        <text>ATP + protein L-histidine = ADP + protein N-phospho-L-histidine.</text>
        <dbReference type="EC" id="2.7.13.3"/>
    </reaction>
</comment>
<evidence type="ECO:0000256" key="7">
    <source>
        <dbReference type="ARBA" id="ARBA00023136"/>
    </source>
</evidence>
<dbReference type="RefSeq" id="WP_058273893.1">
    <property type="nucleotide sequence ID" value="NZ_CYPS01000043.1"/>
</dbReference>
<dbReference type="Gene3D" id="1.10.287.130">
    <property type="match status" value="1"/>
</dbReference>
<proteinExistence type="predicted"/>
<dbReference type="InterPro" id="IPR004358">
    <property type="entry name" value="Sig_transdc_His_kin-like_C"/>
</dbReference>
<dbReference type="EMBL" id="CYPS01000043">
    <property type="protein sequence ID" value="CUH43887.1"/>
    <property type="molecule type" value="Genomic_DNA"/>
</dbReference>
<dbReference type="PROSITE" id="PS50109">
    <property type="entry name" value="HIS_KIN"/>
    <property type="match status" value="1"/>
</dbReference>
<keyword evidence="7 9" id="KW-0472">Membrane</keyword>
<feature type="transmembrane region" description="Helical" evidence="9">
    <location>
        <begin position="124"/>
        <end position="140"/>
    </location>
</feature>
<feature type="transmembrane region" description="Helical" evidence="9">
    <location>
        <begin position="40"/>
        <end position="68"/>
    </location>
</feature>
<evidence type="ECO:0000256" key="2">
    <source>
        <dbReference type="ARBA" id="ARBA00012438"/>
    </source>
</evidence>
<reference evidence="12" key="1">
    <citation type="submission" date="2015-09" db="EMBL/GenBank/DDBJ databases">
        <authorList>
            <person name="Rodrigo-Torres L."/>
            <person name="Arahal D.R."/>
        </authorList>
    </citation>
    <scope>NUCLEOTIDE SEQUENCE [LARGE SCALE GENOMIC DNA]</scope>
    <source>
        <strain evidence="12">CECT 4293</strain>
    </source>
</reference>
<feature type="transmembrane region" description="Helical" evidence="9">
    <location>
        <begin position="180"/>
        <end position="204"/>
    </location>
</feature>
<evidence type="ECO:0000256" key="5">
    <source>
        <dbReference type="ARBA" id="ARBA00022777"/>
    </source>
</evidence>
<name>A0A0P1E5E1_9RHOB</name>
<evidence type="ECO:0000256" key="4">
    <source>
        <dbReference type="ARBA" id="ARBA00022679"/>
    </source>
</evidence>
<evidence type="ECO:0000313" key="11">
    <source>
        <dbReference type="EMBL" id="CUH43887.1"/>
    </source>
</evidence>
<dbReference type="SUPFAM" id="SSF55874">
    <property type="entry name" value="ATPase domain of HSP90 chaperone/DNA topoisomerase II/histidine kinase"/>
    <property type="match status" value="1"/>
</dbReference>
<feature type="coiled-coil region" evidence="8">
    <location>
        <begin position="201"/>
        <end position="228"/>
    </location>
</feature>
<keyword evidence="9" id="KW-0812">Transmembrane</keyword>
<dbReference type="SUPFAM" id="SSF47384">
    <property type="entry name" value="Homodimeric domain of signal transducing histidine kinase"/>
    <property type="match status" value="1"/>
</dbReference>
<dbReference type="Gene3D" id="3.30.565.10">
    <property type="entry name" value="Histidine kinase-like ATPase, C-terminal domain"/>
    <property type="match status" value="1"/>
</dbReference>
<keyword evidence="12" id="KW-1185">Reference proteome</keyword>
<accession>A0A0P1E5E1</accession>
<dbReference type="CDD" id="cd00082">
    <property type="entry name" value="HisKA"/>
    <property type="match status" value="1"/>
</dbReference>
<dbReference type="InterPro" id="IPR003594">
    <property type="entry name" value="HATPase_dom"/>
</dbReference>
<dbReference type="InterPro" id="IPR050736">
    <property type="entry name" value="Sensor_HK_Regulatory"/>
</dbReference>
<keyword evidence="9" id="KW-1133">Transmembrane helix</keyword>
<dbReference type="PANTHER" id="PTHR43711:SF30">
    <property type="entry name" value="HISTIDINE KINASE"/>
    <property type="match status" value="1"/>
</dbReference>
<dbReference type="InterPro" id="IPR036097">
    <property type="entry name" value="HisK_dim/P_sf"/>
</dbReference>
<organism evidence="11 12">
    <name type="scientific">Ruegeria atlantica</name>
    <dbReference type="NCBI Taxonomy" id="81569"/>
    <lineage>
        <taxon>Bacteria</taxon>
        <taxon>Pseudomonadati</taxon>
        <taxon>Pseudomonadota</taxon>
        <taxon>Alphaproteobacteria</taxon>
        <taxon>Rhodobacterales</taxon>
        <taxon>Roseobacteraceae</taxon>
        <taxon>Ruegeria</taxon>
    </lineage>
</organism>
<dbReference type="Proteomes" id="UP000050786">
    <property type="component" value="Unassembled WGS sequence"/>
</dbReference>
<dbReference type="GO" id="GO:0000155">
    <property type="term" value="F:phosphorelay sensor kinase activity"/>
    <property type="evidence" value="ECO:0007669"/>
    <property type="project" value="InterPro"/>
</dbReference>
<keyword evidence="5 11" id="KW-0418">Kinase</keyword>
<feature type="transmembrane region" description="Helical" evidence="9">
    <location>
        <begin position="89"/>
        <end position="118"/>
    </location>
</feature>
<feature type="domain" description="Histidine kinase" evidence="10">
    <location>
        <begin position="234"/>
        <end position="454"/>
    </location>
</feature>
<protein>
    <recommendedName>
        <fullName evidence="2">histidine kinase</fullName>
        <ecNumber evidence="2">2.7.13.3</ecNumber>
    </recommendedName>
</protein>